<accession>F8PGY5</accession>
<dbReference type="Proteomes" id="UP000008063">
    <property type="component" value="Unassembled WGS sequence"/>
</dbReference>
<keyword evidence="2" id="KW-1185">Reference proteome</keyword>
<dbReference type="STRING" id="936435.F8PGY5"/>
<feature type="non-terminal residue" evidence="1">
    <location>
        <position position="70"/>
    </location>
</feature>
<dbReference type="InParanoid" id="F8PGY5"/>
<feature type="non-terminal residue" evidence="1">
    <location>
        <position position="1"/>
    </location>
</feature>
<protein>
    <submittedName>
        <fullName evidence="1">Uncharacterized protein</fullName>
    </submittedName>
</protein>
<evidence type="ECO:0000313" key="2">
    <source>
        <dbReference type="Proteomes" id="UP000008063"/>
    </source>
</evidence>
<dbReference type="EMBL" id="GL945474">
    <property type="protein sequence ID" value="EGO04422.1"/>
    <property type="molecule type" value="Genomic_DNA"/>
</dbReference>
<name>F8PGY5_SERL3</name>
<evidence type="ECO:0000313" key="1">
    <source>
        <dbReference type="EMBL" id="EGO04422.1"/>
    </source>
</evidence>
<dbReference type="OrthoDB" id="2669721at2759"/>
<proteinExistence type="predicted"/>
<dbReference type="AlphaFoldDB" id="F8PGY5"/>
<reference evidence="2" key="1">
    <citation type="journal article" date="2011" name="Science">
        <title>The plant cell wall-decomposing machinery underlies the functional diversity of forest fungi.</title>
        <authorList>
            <person name="Eastwood D.C."/>
            <person name="Floudas D."/>
            <person name="Binder M."/>
            <person name="Majcherczyk A."/>
            <person name="Schneider P."/>
            <person name="Aerts A."/>
            <person name="Asiegbu F.O."/>
            <person name="Baker S.E."/>
            <person name="Barry K."/>
            <person name="Bendiksby M."/>
            <person name="Blumentritt M."/>
            <person name="Coutinho P.M."/>
            <person name="Cullen D."/>
            <person name="de Vries R.P."/>
            <person name="Gathman A."/>
            <person name="Goodell B."/>
            <person name="Henrissat B."/>
            <person name="Ihrmark K."/>
            <person name="Kauserud H."/>
            <person name="Kohler A."/>
            <person name="LaButti K."/>
            <person name="Lapidus A."/>
            <person name="Lavin J.L."/>
            <person name="Lee Y.-H."/>
            <person name="Lindquist E."/>
            <person name="Lilly W."/>
            <person name="Lucas S."/>
            <person name="Morin E."/>
            <person name="Murat C."/>
            <person name="Oguiza J.A."/>
            <person name="Park J."/>
            <person name="Pisabarro A.G."/>
            <person name="Riley R."/>
            <person name="Rosling A."/>
            <person name="Salamov A."/>
            <person name="Schmidt O."/>
            <person name="Schmutz J."/>
            <person name="Skrede I."/>
            <person name="Stenlid J."/>
            <person name="Wiebenga A."/>
            <person name="Xie X."/>
            <person name="Kuees U."/>
            <person name="Hibbett D.S."/>
            <person name="Hoffmeister D."/>
            <person name="Hoegberg N."/>
            <person name="Martin F."/>
            <person name="Grigoriev I.V."/>
            <person name="Watkinson S.C."/>
        </authorList>
    </citation>
    <scope>NUCLEOTIDE SEQUENCE [LARGE SCALE GENOMIC DNA]</scope>
    <source>
        <strain evidence="2">strain S7.3</strain>
    </source>
</reference>
<organism evidence="2">
    <name type="scientific">Serpula lacrymans var. lacrymans (strain S7.3)</name>
    <name type="common">Dry rot fungus</name>
    <dbReference type="NCBI Taxonomy" id="936435"/>
    <lineage>
        <taxon>Eukaryota</taxon>
        <taxon>Fungi</taxon>
        <taxon>Dikarya</taxon>
        <taxon>Basidiomycota</taxon>
        <taxon>Agaricomycotina</taxon>
        <taxon>Agaricomycetes</taxon>
        <taxon>Agaricomycetidae</taxon>
        <taxon>Boletales</taxon>
        <taxon>Coniophorineae</taxon>
        <taxon>Serpulaceae</taxon>
        <taxon>Serpula</taxon>
    </lineage>
</organism>
<sequence length="70" mass="7896">IEVGEVLFYFQLKINSIQKNVALVSLYSPPDQQLLHISSGLVWSSEPQDNHLLKVIDVKTILSVVTMVPY</sequence>
<dbReference type="HOGENOM" id="CLU_174460_1_0_1"/>
<gene>
    <name evidence="1" type="ORF">SERLA73DRAFT_27897</name>
</gene>